<feature type="compositionally biased region" description="Low complexity" evidence="5">
    <location>
        <begin position="217"/>
        <end position="227"/>
    </location>
</feature>
<feature type="region of interest" description="Disordered" evidence="5">
    <location>
        <begin position="492"/>
        <end position="511"/>
    </location>
</feature>
<name>A0A179U8Q4_BLAGS</name>
<dbReference type="SUPFAM" id="SSF52172">
    <property type="entry name" value="CheY-like"/>
    <property type="match status" value="1"/>
</dbReference>
<dbReference type="InterPro" id="IPR001789">
    <property type="entry name" value="Sig_transdc_resp-reg_receiver"/>
</dbReference>
<dbReference type="GO" id="GO:0000156">
    <property type="term" value="F:phosphorelay response regulator activity"/>
    <property type="evidence" value="ECO:0007669"/>
    <property type="project" value="UniProtKB-ARBA"/>
</dbReference>
<dbReference type="SMART" id="SM00448">
    <property type="entry name" value="REC"/>
    <property type="match status" value="1"/>
</dbReference>
<feature type="compositionally biased region" description="Polar residues" evidence="5">
    <location>
        <begin position="902"/>
        <end position="915"/>
    </location>
</feature>
<feature type="domain" description="Response regulatory" evidence="6">
    <location>
        <begin position="640"/>
        <end position="808"/>
    </location>
</feature>
<dbReference type="FunFam" id="3.40.50.2300:FF:000146">
    <property type="entry name" value="Putative two-component response regulator SSK1p"/>
    <property type="match status" value="1"/>
</dbReference>
<evidence type="ECO:0000259" key="6">
    <source>
        <dbReference type="PROSITE" id="PS50110"/>
    </source>
</evidence>
<feature type="compositionally biased region" description="Low complexity" evidence="5">
    <location>
        <begin position="111"/>
        <end position="152"/>
    </location>
</feature>
<gene>
    <name evidence="7" type="ORF">BDBG_00944</name>
</gene>
<dbReference type="STRING" id="559298.A0A179U8Q4"/>
<feature type="region of interest" description="Disordered" evidence="5">
    <location>
        <begin position="16"/>
        <end position="185"/>
    </location>
</feature>
<feature type="region of interest" description="Disordered" evidence="5">
    <location>
        <begin position="452"/>
        <end position="487"/>
    </location>
</feature>
<feature type="compositionally biased region" description="Polar residues" evidence="5">
    <location>
        <begin position="257"/>
        <end position="277"/>
    </location>
</feature>
<feature type="compositionally biased region" description="Polar residues" evidence="5">
    <location>
        <begin position="951"/>
        <end position="974"/>
    </location>
</feature>
<evidence type="ECO:0000313" key="7">
    <source>
        <dbReference type="EMBL" id="OAT04375.1"/>
    </source>
</evidence>
<feature type="compositionally biased region" description="Low complexity" evidence="5">
    <location>
        <begin position="837"/>
        <end position="846"/>
    </location>
</feature>
<evidence type="ECO:0000256" key="4">
    <source>
        <dbReference type="PROSITE-ProRule" id="PRU00169"/>
    </source>
</evidence>
<feature type="region of interest" description="Disordered" evidence="5">
    <location>
        <begin position="247"/>
        <end position="296"/>
    </location>
</feature>
<feature type="compositionally biased region" description="Low complexity" evidence="5">
    <location>
        <begin position="599"/>
        <end position="609"/>
    </location>
</feature>
<feature type="compositionally biased region" description="Low complexity" evidence="5">
    <location>
        <begin position="73"/>
        <end position="85"/>
    </location>
</feature>
<feature type="compositionally biased region" description="Basic and acidic residues" evidence="5">
    <location>
        <begin position="410"/>
        <end position="423"/>
    </location>
</feature>
<feature type="region of interest" description="Disordered" evidence="5">
    <location>
        <begin position="205"/>
        <end position="235"/>
    </location>
</feature>
<dbReference type="KEGG" id="bgh:BDBG_00944"/>
<dbReference type="Proteomes" id="UP000002038">
    <property type="component" value="Unassembled WGS sequence"/>
</dbReference>
<accession>A0A179U8Q4</accession>
<feature type="compositionally biased region" description="Polar residues" evidence="5">
    <location>
        <begin position="285"/>
        <end position="296"/>
    </location>
</feature>
<feature type="compositionally biased region" description="Basic and acidic residues" evidence="5">
    <location>
        <begin position="891"/>
        <end position="901"/>
    </location>
</feature>
<dbReference type="PROSITE" id="PS50110">
    <property type="entry name" value="RESPONSE_REGULATORY"/>
    <property type="match status" value="1"/>
</dbReference>
<feature type="region of interest" description="Disordered" evidence="5">
    <location>
        <begin position="837"/>
        <end position="915"/>
    </location>
</feature>
<keyword evidence="2" id="KW-0902">Two-component regulatory system</keyword>
<sequence>MDRERRLSRLTAKLLRRSSWSSANFVVPNSPSPSTTTSTTSTTSTSTASTASTTTPTATSNLVNPNPNPNPNAHPAAGASPASVPAEHDHHYQVHHPDQDGDHHHHRRQPQLHLHPLPHPRSAVNSRFSASSSPISPTDDSSDLLSPLAARRLQPGDQAAPTNSTQPDQQQQQQQQHPLPTEPRDNDEEIAEHVDQFPAVSFQSSTAAEGGFDAESSARSSSSSSRALDPKEDRLLHRPLEAYSLSRAFSKDKGSSPFRSSRQAHPRSSVTSASSLNFVDESRRSNTPLSTAGTSIKLTPTSVKPVARPSIAVRRQSLVPSSQQRLINTLLEPSPSAGGDYFSSGLPSIHRDMINRKIWVKRPNSSPTLVAVTEEDLVDDLRDVILKKYSNSLGRTFDSPDIIIKLLPREPSSRQSSHERVLGPEEPVGRTLDTFYPGGQTVDEALIIEIPQRRTPKPSPRQHNLGYCHSDDLHPGESGEYFPPMAMIPPSNVSGSASNASAASSHHAPPVHSMSVITTGQLPPVPSPGSRGSWHQHQLQSRPKYGRQPTASPTVVSTSPNQNLADTTTAPINAMSPIPPPPSTSTPPAPSPEQPQKDATSPPARTSSPRPAPKLRKVKNRGTNGSLPTSLLDGTVPPINVLIVEDNIINLRLLEAFMKRLKVRWSTAMNGREAVNKWRAGGFHLVLMDIQLPVLSGLEATKEIRRYERLNNIGVFSRTVSGPAVKGSSSSSSPSSPVEGRHSRCPETLRPEDKLENPEAFNSPVIIVALTASSLQSDRNEALAAGCNDFLTKPVNMVWLEQKVTEWGCMQALIDFEGWRKWRKFDEQQNPEVLVSTTTTTTTTTTIPEPTGESAPLQHKKSHQNIHVSSNGGNGGSVKTVSSSLHNNHTTIDDHNAHKTTNEASTSQDSSTPVISANPIKQVPASTPAKEPSSNASSSAAAAAITGVANGSSKLDATSPGARSSTSTHSSGTKRTNRNSGGGVSPRIPKV</sequence>
<dbReference type="RefSeq" id="XP_002628036.1">
    <property type="nucleotide sequence ID" value="XM_002627990.2"/>
</dbReference>
<proteinExistence type="inferred from homology"/>
<dbReference type="AlphaFoldDB" id="A0A179U8Q4"/>
<dbReference type="OrthoDB" id="21225at2759"/>
<reference evidence="8" key="1">
    <citation type="journal article" date="2015" name="PLoS Genet.">
        <title>The dynamic genome and transcriptome of the human fungal pathogen Blastomyces and close relative Emmonsia.</title>
        <authorList>
            <person name="Munoz J.F."/>
            <person name="Gauthier G.M."/>
            <person name="Desjardins C.A."/>
            <person name="Gallo J.E."/>
            <person name="Holder J."/>
            <person name="Sullivan T.D."/>
            <person name="Marty A.J."/>
            <person name="Carmen J.C."/>
            <person name="Chen Z."/>
            <person name="Ding L."/>
            <person name="Gujja S."/>
            <person name="Magrini V."/>
            <person name="Misas E."/>
            <person name="Mitreva M."/>
            <person name="Priest M."/>
            <person name="Saif S."/>
            <person name="Whiston E.A."/>
            <person name="Young S."/>
            <person name="Zeng Q."/>
            <person name="Goldman W.E."/>
            <person name="Mardis E.R."/>
            <person name="Taylor J.W."/>
            <person name="McEwen J.G."/>
            <person name="Clay O.K."/>
            <person name="Klein B.S."/>
            <person name="Cuomo C.A."/>
        </authorList>
    </citation>
    <scope>NUCLEOTIDE SEQUENCE [LARGE SCALE GENOMIC DNA]</scope>
    <source>
        <strain evidence="8">SLH14081</strain>
    </source>
</reference>
<dbReference type="Pfam" id="PF00072">
    <property type="entry name" value="Response_reg"/>
    <property type="match status" value="1"/>
</dbReference>
<evidence type="ECO:0000256" key="5">
    <source>
        <dbReference type="SAM" id="MobiDB-lite"/>
    </source>
</evidence>
<dbReference type="Gene3D" id="3.40.50.2300">
    <property type="match status" value="1"/>
</dbReference>
<evidence type="ECO:0000256" key="1">
    <source>
        <dbReference type="ARBA" id="ARBA00022553"/>
    </source>
</evidence>
<feature type="compositionally biased region" description="Basic and acidic residues" evidence="5">
    <location>
        <begin position="739"/>
        <end position="756"/>
    </location>
</feature>
<feature type="compositionally biased region" description="Basic and acidic residues" evidence="5">
    <location>
        <begin position="86"/>
        <end position="103"/>
    </location>
</feature>
<dbReference type="PANTHER" id="PTHR45339:SF1">
    <property type="entry name" value="HYBRID SIGNAL TRANSDUCTION HISTIDINE KINASE J"/>
    <property type="match status" value="1"/>
</dbReference>
<dbReference type="InterPro" id="IPR011006">
    <property type="entry name" value="CheY-like_superfamily"/>
</dbReference>
<organism evidence="7 8">
    <name type="scientific">Blastomyces gilchristii (strain SLH14081)</name>
    <name type="common">Blastomyces dermatitidis</name>
    <dbReference type="NCBI Taxonomy" id="559298"/>
    <lineage>
        <taxon>Eukaryota</taxon>
        <taxon>Fungi</taxon>
        <taxon>Dikarya</taxon>
        <taxon>Ascomycota</taxon>
        <taxon>Pezizomycotina</taxon>
        <taxon>Eurotiomycetes</taxon>
        <taxon>Eurotiomycetidae</taxon>
        <taxon>Onygenales</taxon>
        <taxon>Ajellomycetaceae</taxon>
        <taxon>Blastomyces</taxon>
    </lineage>
</organism>
<feature type="compositionally biased region" description="Low complexity" evidence="5">
    <location>
        <begin position="728"/>
        <end position="737"/>
    </location>
</feature>
<dbReference type="VEuPathDB" id="FungiDB:BDBG_00944"/>
<dbReference type="CDD" id="cd17546">
    <property type="entry name" value="REC_hyHK_CKI1_RcsC-like"/>
    <property type="match status" value="1"/>
</dbReference>
<feature type="modified residue" description="4-aspartylphosphate" evidence="4">
    <location>
        <position position="689"/>
    </location>
</feature>
<feature type="region of interest" description="Disordered" evidence="5">
    <location>
        <begin position="410"/>
        <end position="431"/>
    </location>
</feature>
<evidence type="ECO:0000256" key="3">
    <source>
        <dbReference type="ARBA" id="ARBA00093463"/>
    </source>
</evidence>
<feature type="compositionally biased region" description="Pro residues" evidence="5">
    <location>
        <begin position="577"/>
        <end position="593"/>
    </location>
</feature>
<dbReference type="EMBL" id="GG657449">
    <property type="protein sequence ID" value="OAT04375.1"/>
    <property type="molecule type" value="Genomic_DNA"/>
</dbReference>
<protein>
    <submittedName>
        <fullName evidence="7">Osomolarity two-component system, response regulator SSK1</fullName>
    </submittedName>
</protein>
<dbReference type="PANTHER" id="PTHR45339">
    <property type="entry name" value="HYBRID SIGNAL TRANSDUCTION HISTIDINE KINASE J"/>
    <property type="match status" value="1"/>
</dbReference>
<feature type="region of interest" description="Disordered" evidence="5">
    <location>
        <begin position="721"/>
        <end position="756"/>
    </location>
</feature>
<dbReference type="GeneID" id="8507101"/>
<evidence type="ECO:0000313" key="8">
    <source>
        <dbReference type="Proteomes" id="UP000002038"/>
    </source>
</evidence>
<feature type="compositionally biased region" description="Low complexity" evidence="5">
    <location>
        <begin position="32"/>
        <end position="65"/>
    </location>
</feature>
<comment type="similarity">
    <text evidence="3">Belongs to the SSK1 family.</text>
</comment>
<feature type="region of interest" description="Disordered" evidence="5">
    <location>
        <begin position="951"/>
        <end position="991"/>
    </location>
</feature>
<feature type="region of interest" description="Disordered" evidence="5">
    <location>
        <begin position="516"/>
        <end position="629"/>
    </location>
</feature>
<evidence type="ECO:0000256" key="2">
    <source>
        <dbReference type="ARBA" id="ARBA00023012"/>
    </source>
</evidence>
<keyword evidence="1 4" id="KW-0597">Phosphoprotein</keyword>
<feature type="compositionally biased region" description="Polar residues" evidence="5">
    <location>
        <begin position="18"/>
        <end position="29"/>
    </location>
</feature>
<keyword evidence="8" id="KW-1185">Reference proteome</keyword>
<feature type="compositionally biased region" description="Polar residues" evidence="5">
    <location>
        <begin position="549"/>
        <end position="570"/>
    </location>
</feature>